<reference evidence="1 2" key="1">
    <citation type="journal article" date="2022" name="bioRxiv">
        <title>The genome of the oomycete Peronosclerospora sorghi, a cosmopolitan pathogen of maize and sorghum, is inflated with dispersed pseudogenes.</title>
        <authorList>
            <person name="Fletcher K."/>
            <person name="Martin F."/>
            <person name="Isakeit T."/>
            <person name="Cavanaugh K."/>
            <person name="Magill C."/>
            <person name="Michelmore R."/>
        </authorList>
    </citation>
    <scope>NUCLEOTIDE SEQUENCE [LARGE SCALE GENOMIC DNA]</scope>
    <source>
        <strain evidence="1">P6</strain>
    </source>
</reference>
<dbReference type="EMBL" id="CM047583">
    <property type="protein sequence ID" value="KAI9913978.1"/>
    <property type="molecule type" value="Genomic_DNA"/>
</dbReference>
<organism evidence="1 2">
    <name type="scientific">Peronosclerospora sorghi</name>
    <dbReference type="NCBI Taxonomy" id="230839"/>
    <lineage>
        <taxon>Eukaryota</taxon>
        <taxon>Sar</taxon>
        <taxon>Stramenopiles</taxon>
        <taxon>Oomycota</taxon>
        <taxon>Peronosporomycetes</taxon>
        <taxon>Peronosporales</taxon>
        <taxon>Peronosporaceae</taxon>
        <taxon>Peronosclerospora</taxon>
    </lineage>
</organism>
<gene>
    <name evidence="1" type="ORF">PsorP6_006056</name>
</gene>
<protein>
    <submittedName>
        <fullName evidence="1">Uncharacterized protein</fullName>
    </submittedName>
</protein>
<comment type="caution">
    <text evidence="1">The sequence shown here is derived from an EMBL/GenBank/DDBJ whole genome shotgun (WGS) entry which is preliminary data.</text>
</comment>
<accession>A0ACC0W786</accession>
<sequence length="69" mass="7673">MSTISTISGNRFRMMFIRMILDVEVAVGPRGLRGIRSPAAYSTKAFEEVVQLLCKTFKEQVFGTSLKAS</sequence>
<keyword evidence="2" id="KW-1185">Reference proteome</keyword>
<name>A0ACC0W786_9STRA</name>
<evidence type="ECO:0000313" key="1">
    <source>
        <dbReference type="EMBL" id="KAI9913978.1"/>
    </source>
</evidence>
<proteinExistence type="predicted"/>
<evidence type="ECO:0000313" key="2">
    <source>
        <dbReference type="Proteomes" id="UP001163321"/>
    </source>
</evidence>
<dbReference type="Proteomes" id="UP001163321">
    <property type="component" value="Chromosome 4"/>
</dbReference>